<keyword evidence="1" id="KW-0805">Transcription regulation</keyword>
<keyword evidence="6" id="KW-1185">Reference proteome</keyword>
<dbReference type="OrthoDB" id="6509908at2759"/>
<evidence type="ECO:0000313" key="6">
    <source>
        <dbReference type="Proteomes" id="UP000027920"/>
    </source>
</evidence>
<dbReference type="PANTHER" id="PTHR47840:SF1">
    <property type="entry name" value="ZN(II)2CYS6 TRANSCRIPTION FACTOR (EUROFUNG)"/>
    <property type="match status" value="1"/>
</dbReference>
<evidence type="ECO:0000256" key="1">
    <source>
        <dbReference type="ARBA" id="ARBA00023015"/>
    </source>
</evidence>
<protein>
    <recommendedName>
        <fullName evidence="7">Transcription factor domain-containing protein</fullName>
    </recommendedName>
</protein>
<evidence type="ECO:0000256" key="3">
    <source>
        <dbReference type="ARBA" id="ARBA00023242"/>
    </source>
</evidence>
<sequence>MVKTLMRQNAYKEATRTPSSPVAGLAYEDVQFSEAATAASTSLDLNAAPLPNKGPILSLFHNDIMTQSASGNNVPVSTLKGENTCCHLRRLLPASEEVDAILVASTDLWSDWFSHFPELWCETKVDDLRADFWRRIASSQPVEVAKMLIFLLITIDNVPIQSLNSRSNTREQRNSIIAEIERLVVQDIEFARTVPGTECMALLAKYLVKLGHLLSAWHLIRRTIEYAILFGMHMPRCNALAGSRRDNLALWTSLCHYDAYVSLILGFPYCALSAHVARQPNVTLDGKTDYAHIFFLGVTTIMRQIITRNQTDSNDLLETLKIDQELDRLAAQSPAGWWHLDLDPAHSNKTAGSRFIIQMQHHFIRALLYLPFVLEEPLNPKQRFCYDTAVESARSLVNSYRILRGSVGLIPYLGILADFQVFTMAILLIVHNTRRENKCGPDRRRGDLKDWDLITEVANILHSIARASEENVAMQGSTMLSKLLEVRKETGSDGGLLGQGRSCKITIPCFGTITISLGKELHHELPGHLSDGPAQAEGLAIQESNEYESGQQAQGLLTEIENLITIPSVGFSGDFEEVLPNSIFEYEPRFDLDSGWDLNFFD</sequence>
<feature type="transmembrane region" description="Helical" evidence="4">
    <location>
        <begin position="409"/>
        <end position="430"/>
    </location>
</feature>
<proteinExistence type="predicted"/>
<dbReference type="RefSeq" id="XP_013259548.1">
    <property type="nucleotide sequence ID" value="XM_013404094.1"/>
</dbReference>
<dbReference type="HOGENOM" id="CLU_004804_2_2_1"/>
<name>A0A072PCD8_9EURO</name>
<evidence type="ECO:0000256" key="4">
    <source>
        <dbReference type="SAM" id="Phobius"/>
    </source>
</evidence>
<accession>A0A072PCD8</accession>
<dbReference type="GeneID" id="25282062"/>
<organism evidence="5 6">
    <name type="scientific">Exophiala aquamarina CBS 119918</name>
    <dbReference type="NCBI Taxonomy" id="1182545"/>
    <lineage>
        <taxon>Eukaryota</taxon>
        <taxon>Fungi</taxon>
        <taxon>Dikarya</taxon>
        <taxon>Ascomycota</taxon>
        <taxon>Pezizomycotina</taxon>
        <taxon>Eurotiomycetes</taxon>
        <taxon>Chaetothyriomycetidae</taxon>
        <taxon>Chaetothyriales</taxon>
        <taxon>Herpotrichiellaceae</taxon>
        <taxon>Exophiala</taxon>
    </lineage>
</organism>
<keyword evidence="4" id="KW-0472">Membrane</keyword>
<keyword evidence="3" id="KW-0539">Nucleus</keyword>
<dbReference type="AlphaFoldDB" id="A0A072PCD8"/>
<dbReference type="EMBL" id="AMGV01000005">
    <property type="protein sequence ID" value="KEF56958.1"/>
    <property type="molecule type" value="Genomic_DNA"/>
</dbReference>
<evidence type="ECO:0000313" key="5">
    <source>
        <dbReference type="EMBL" id="KEF56958.1"/>
    </source>
</evidence>
<reference evidence="5 6" key="1">
    <citation type="submission" date="2013-03" db="EMBL/GenBank/DDBJ databases">
        <title>The Genome Sequence of Exophiala aquamarina CBS 119918.</title>
        <authorList>
            <consortium name="The Broad Institute Genomics Platform"/>
            <person name="Cuomo C."/>
            <person name="de Hoog S."/>
            <person name="Gorbushina A."/>
            <person name="Walker B."/>
            <person name="Young S.K."/>
            <person name="Zeng Q."/>
            <person name="Gargeya S."/>
            <person name="Fitzgerald M."/>
            <person name="Haas B."/>
            <person name="Abouelleil A."/>
            <person name="Allen A.W."/>
            <person name="Alvarado L."/>
            <person name="Arachchi H.M."/>
            <person name="Berlin A.M."/>
            <person name="Chapman S.B."/>
            <person name="Gainer-Dewar J."/>
            <person name="Goldberg J."/>
            <person name="Griggs A."/>
            <person name="Gujja S."/>
            <person name="Hansen M."/>
            <person name="Howarth C."/>
            <person name="Imamovic A."/>
            <person name="Ireland A."/>
            <person name="Larimer J."/>
            <person name="McCowan C."/>
            <person name="Murphy C."/>
            <person name="Pearson M."/>
            <person name="Poon T.W."/>
            <person name="Priest M."/>
            <person name="Roberts A."/>
            <person name="Saif S."/>
            <person name="Shea T."/>
            <person name="Sisk P."/>
            <person name="Sykes S."/>
            <person name="Wortman J."/>
            <person name="Nusbaum C."/>
            <person name="Birren B."/>
        </authorList>
    </citation>
    <scope>NUCLEOTIDE SEQUENCE [LARGE SCALE GENOMIC DNA]</scope>
    <source>
        <strain evidence="5 6">CBS 119918</strain>
    </source>
</reference>
<dbReference type="VEuPathDB" id="FungiDB:A1O9_07148"/>
<keyword evidence="4" id="KW-1133">Transmembrane helix</keyword>
<evidence type="ECO:0008006" key="7">
    <source>
        <dbReference type="Google" id="ProtNLM"/>
    </source>
</evidence>
<evidence type="ECO:0000256" key="2">
    <source>
        <dbReference type="ARBA" id="ARBA00023163"/>
    </source>
</evidence>
<dbReference type="CDD" id="cd12148">
    <property type="entry name" value="fungal_TF_MHR"/>
    <property type="match status" value="1"/>
</dbReference>
<keyword evidence="2" id="KW-0804">Transcription</keyword>
<dbReference type="STRING" id="1182545.A0A072PCD8"/>
<dbReference type="Proteomes" id="UP000027920">
    <property type="component" value="Unassembled WGS sequence"/>
</dbReference>
<gene>
    <name evidence="5" type="ORF">A1O9_07148</name>
</gene>
<dbReference type="PANTHER" id="PTHR47840">
    <property type="entry name" value="ZN(II)2CYS6 TRANSCRIPTION FACTOR (EUROFUNG)-RELATED"/>
    <property type="match status" value="1"/>
</dbReference>
<comment type="caution">
    <text evidence="5">The sequence shown here is derived from an EMBL/GenBank/DDBJ whole genome shotgun (WGS) entry which is preliminary data.</text>
</comment>
<keyword evidence="4" id="KW-0812">Transmembrane</keyword>